<organism evidence="6 7">
    <name type="scientific">Chitinasiproducens palmae</name>
    <dbReference type="NCBI Taxonomy" id="1770053"/>
    <lineage>
        <taxon>Bacteria</taxon>
        <taxon>Pseudomonadati</taxon>
        <taxon>Pseudomonadota</taxon>
        <taxon>Betaproteobacteria</taxon>
        <taxon>Burkholderiales</taxon>
        <taxon>Burkholderiaceae</taxon>
        <taxon>Chitinasiproducens</taxon>
    </lineage>
</organism>
<gene>
    <name evidence="6" type="ORF">SAMN05216551_103171</name>
</gene>
<dbReference type="InterPro" id="IPR000847">
    <property type="entry name" value="LysR_HTH_N"/>
</dbReference>
<dbReference type="InterPro" id="IPR036388">
    <property type="entry name" value="WH-like_DNA-bd_sf"/>
</dbReference>
<dbReference type="InterPro" id="IPR050950">
    <property type="entry name" value="HTH-type_LysR_regulators"/>
</dbReference>
<sequence>MPTSMNVTLRQLRLFLSVAKSGSFSRAGAEVGLTQSAVSRAVRELEIELGLRLFDRTTREVQLSAVGAEVQAHLPRLLDDLDVFLREVSEIGAQRRGRVMVAASPTIAARLMPPCVARCRERFPYVHLRLRDEVQSEVLRHVRSGEVDFGVVVGPFEADDLQIEALCEDSFVAILRDDDTLAVSGSLPWTGLAGRDVVLLDHSSGSRPLIDRALSDAGVQVDVVQDVANAATIFGLVEAGIGLGILPALALPLPAGMPLVALPIGPESRRAILRVRRRHRSLSPAAEAVWGVVGELLGVRATW</sequence>
<dbReference type="GO" id="GO:0005829">
    <property type="term" value="C:cytosol"/>
    <property type="evidence" value="ECO:0007669"/>
    <property type="project" value="TreeGrafter"/>
</dbReference>
<dbReference type="AlphaFoldDB" id="A0A1H2PM42"/>
<dbReference type="EMBL" id="FNLO01000003">
    <property type="protein sequence ID" value="SDV47633.1"/>
    <property type="molecule type" value="Genomic_DNA"/>
</dbReference>
<dbReference type="FunFam" id="1.10.10.10:FF:000001">
    <property type="entry name" value="LysR family transcriptional regulator"/>
    <property type="match status" value="1"/>
</dbReference>
<dbReference type="PANTHER" id="PTHR30419">
    <property type="entry name" value="HTH-TYPE TRANSCRIPTIONAL REGULATOR YBHD"/>
    <property type="match status" value="1"/>
</dbReference>
<dbReference type="SUPFAM" id="SSF46785">
    <property type="entry name" value="Winged helix' DNA-binding domain"/>
    <property type="match status" value="1"/>
</dbReference>
<evidence type="ECO:0000256" key="1">
    <source>
        <dbReference type="ARBA" id="ARBA00009437"/>
    </source>
</evidence>
<evidence type="ECO:0000313" key="7">
    <source>
        <dbReference type="Proteomes" id="UP000243719"/>
    </source>
</evidence>
<feature type="domain" description="HTH lysR-type" evidence="5">
    <location>
        <begin position="7"/>
        <end position="64"/>
    </location>
</feature>
<evidence type="ECO:0000259" key="5">
    <source>
        <dbReference type="PROSITE" id="PS50931"/>
    </source>
</evidence>
<name>A0A1H2PM42_9BURK</name>
<dbReference type="GO" id="GO:0003677">
    <property type="term" value="F:DNA binding"/>
    <property type="evidence" value="ECO:0007669"/>
    <property type="project" value="UniProtKB-KW"/>
</dbReference>
<comment type="similarity">
    <text evidence="1">Belongs to the LysR transcriptional regulatory family.</text>
</comment>
<dbReference type="STRING" id="1770053.SAMN05216551_103171"/>
<dbReference type="PROSITE" id="PS50931">
    <property type="entry name" value="HTH_LYSR"/>
    <property type="match status" value="1"/>
</dbReference>
<dbReference type="GO" id="GO:0003700">
    <property type="term" value="F:DNA-binding transcription factor activity"/>
    <property type="evidence" value="ECO:0007669"/>
    <property type="project" value="InterPro"/>
</dbReference>
<evidence type="ECO:0000256" key="2">
    <source>
        <dbReference type="ARBA" id="ARBA00023015"/>
    </source>
</evidence>
<protein>
    <submittedName>
        <fullName evidence="6">DNA-binding transcriptional regulator, LysR family</fullName>
    </submittedName>
</protein>
<keyword evidence="4" id="KW-0804">Transcription</keyword>
<dbReference type="InterPro" id="IPR005119">
    <property type="entry name" value="LysR_subst-bd"/>
</dbReference>
<dbReference type="Proteomes" id="UP000243719">
    <property type="component" value="Unassembled WGS sequence"/>
</dbReference>
<evidence type="ECO:0000313" key="6">
    <source>
        <dbReference type="EMBL" id="SDV47633.1"/>
    </source>
</evidence>
<keyword evidence="2" id="KW-0805">Transcription regulation</keyword>
<dbReference type="Pfam" id="PF03466">
    <property type="entry name" value="LysR_substrate"/>
    <property type="match status" value="1"/>
</dbReference>
<keyword evidence="7" id="KW-1185">Reference proteome</keyword>
<accession>A0A1H2PM42</accession>
<reference evidence="7" key="1">
    <citation type="submission" date="2016-09" db="EMBL/GenBank/DDBJ databases">
        <authorList>
            <person name="Varghese N."/>
            <person name="Submissions S."/>
        </authorList>
    </citation>
    <scope>NUCLEOTIDE SEQUENCE [LARGE SCALE GENOMIC DNA]</scope>
    <source>
        <strain evidence="7">JS23</strain>
    </source>
</reference>
<evidence type="ECO:0000256" key="3">
    <source>
        <dbReference type="ARBA" id="ARBA00023125"/>
    </source>
</evidence>
<dbReference type="Gene3D" id="3.40.190.290">
    <property type="match status" value="1"/>
</dbReference>
<dbReference type="InterPro" id="IPR036390">
    <property type="entry name" value="WH_DNA-bd_sf"/>
</dbReference>
<dbReference type="PANTHER" id="PTHR30419:SF14">
    <property type="entry name" value="LYSR FAMILY TRANSCRIPTIONAL REGULATOR"/>
    <property type="match status" value="1"/>
</dbReference>
<dbReference type="Gene3D" id="1.10.10.10">
    <property type="entry name" value="Winged helix-like DNA-binding domain superfamily/Winged helix DNA-binding domain"/>
    <property type="match status" value="1"/>
</dbReference>
<dbReference type="Pfam" id="PF00126">
    <property type="entry name" value="HTH_1"/>
    <property type="match status" value="1"/>
</dbReference>
<dbReference type="PRINTS" id="PR00039">
    <property type="entry name" value="HTHLYSR"/>
</dbReference>
<keyword evidence="3 6" id="KW-0238">DNA-binding</keyword>
<dbReference type="SUPFAM" id="SSF53850">
    <property type="entry name" value="Periplasmic binding protein-like II"/>
    <property type="match status" value="1"/>
</dbReference>
<evidence type="ECO:0000256" key="4">
    <source>
        <dbReference type="ARBA" id="ARBA00023163"/>
    </source>
</evidence>
<proteinExistence type="inferred from homology"/>